<feature type="region of interest" description="Disordered" evidence="8">
    <location>
        <begin position="1"/>
        <end position="27"/>
    </location>
</feature>
<feature type="transmembrane region" description="Helical" evidence="9">
    <location>
        <begin position="208"/>
        <end position="231"/>
    </location>
</feature>
<keyword evidence="6 9" id="KW-0472">Membrane</keyword>
<evidence type="ECO:0000256" key="7">
    <source>
        <dbReference type="ARBA" id="ARBA00024033"/>
    </source>
</evidence>
<feature type="transmembrane region" description="Helical" evidence="9">
    <location>
        <begin position="155"/>
        <end position="171"/>
    </location>
</feature>
<evidence type="ECO:0000256" key="5">
    <source>
        <dbReference type="ARBA" id="ARBA00022989"/>
    </source>
</evidence>
<evidence type="ECO:0000256" key="3">
    <source>
        <dbReference type="ARBA" id="ARBA00022679"/>
    </source>
</evidence>
<accession>A0ABY5DSQ7</accession>
<evidence type="ECO:0000256" key="2">
    <source>
        <dbReference type="ARBA" id="ARBA00022475"/>
    </source>
</evidence>
<evidence type="ECO:0000256" key="6">
    <source>
        <dbReference type="ARBA" id="ARBA00023136"/>
    </source>
</evidence>
<dbReference type="InterPro" id="IPR018584">
    <property type="entry name" value="GT87"/>
</dbReference>
<evidence type="ECO:0000256" key="9">
    <source>
        <dbReference type="SAM" id="Phobius"/>
    </source>
</evidence>
<sequence length="427" mass="44936">MSTSVPTAAATRDGIASPTSPAHRSPGRGDGVAVLVAAGLLVWWAIQAFGDPLTLDVGLAYQGGQVALATGHPERLGTWISTPFLAVVMAGVSKTVTVGTAANLVTVANLGVVVALLAGVWRGLLGALPPWAWRLSLVAMAGFGPMVSSVWWNQLNLLALGLAVAGFALVGRERDVLGAVAISLSLAVKPLVVLLPLALLVKRDTRRAGLLVLLITVGVMLVSQGVLAIWAGDAGALDPLPALRNFSHKALPANIWACQYENFSPSSTLCRLSGGDNWNYIRGVSLAGVGLLALLFADLLRHAAGRAWEWFAVAVALSPMVSPIAWSHYQVLLAPLLVVLFVRFLGERERLSTWGFLLAAYALTMLVWQPYGTLPGKLGELLAGNDRTQQQLIAAAGVAQFAQYVLLFAAALHFTRRPPGAPRPQAA</sequence>
<evidence type="ECO:0000256" key="8">
    <source>
        <dbReference type="SAM" id="MobiDB-lite"/>
    </source>
</evidence>
<feature type="transmembrane region" description="Helical" evidence="9">
    <location>
        <begin position="391"/>
        <end position="414"/>
    </location>
</feature>
<evidence type="ECO:0000313" key="10">
    <source>
        <dbReference type="EMBL" id="UTI65060.1"/>
    </source>
</evidence>
<keyword evidence="11" id="KW-1185">Reference proteome</keyword>
<organism evidence="10 11">
    <name type="scientific">Paraconexibacter antarcticus</name>
    <dbReference type="NCBI Taxonomy" id="2949664"/>
    <lineage>
        <taxon>Bacteria</taxon>
        <taxon>Bacillati</taxon>
        <taxon>Actinomycetota</taxon>
        <taxon>Thermoleophilia</taxon>
        <taxon>Solirubrobacterales</taxon>
        <taxon>Paraconexibacteraceae</taxon>
        <taxon>Paraconexibacter</taxon>
    </lineage>
</organism>
<comment type="subcellular location">
    <subcellularLocation>
        <location evidence="1">Cell membrane</location>
        <topology evidence="1">Multi-pass membrane protein</topology>
    </subcellularLocation>
</comment>
<dbReference type="RefSeq" id="WP_254571750.1">
    <property type="nucleotide sequence ID" value="NZ_CP098502.1"/>
</dbReference>
<evidence type="ECO:0000256" key="4">
    <source>
        <dbReference type="ARBA" id="ARBA00022692"/>
    </source>
</evidence>
<evidence type="ECO:0000256" key="1">
    <source>
        <dbReference type="ARBA" id="ARBA00004651"/>
    </source>
</evidence>
<dbReference type="Proteomes" id="UP001056035">
    <property type="component" value="Chromosome"/>
</dbReference>
<proteinExistence type="inferred from homology"/>
<keyword evidence="2" id="KW-1003">Cell membrane</keyword>
<feature type="transmembrane region" description="Helical" evidence="9">
    <location>
        <begin position="307"/>
        <end position="325"/>
    </location>
</feature>
<feature type="transmembrane region" description="Helical" evidence="9">
    <location>
        <begin position="331"/>
        <end position="346"/>
    </location>
</feature>
<feature type="transmembrane region" description="Helical" evidence="9">
    <location>
        <begin position="280"/>
        <end position="300"/>
    </location>
</feature>
<keyword evidence="4 9" id="KW-0812">Transmembrane</keyword>
<feature type="transmembrane region" description="Helical" evidence="9">
    <location>
        <begin position="32"/>
        <end position="50"/>
    </location>
</feature>
<feature type="transmembrane region" description="Helical" evidence="9">
    <location>
        <begin position="104"/>
        <end position="125"/>
    </location>
</feature>
<protein>
    <submittedName>
        <fullName evidence="10">DUF2029 domain-containing protein</fullName>
    </submittedName>
</protein>
<dbReference type="EMBL" id="CP098502">
    <property type="protein sequence ID" value="UTI65060.1"/>
    <property type="molecule type" value="Genomic_DNA"/>
</dbReference>
<feature type="transmembrane region" description="Helical" evidence="9">
    <location>
        <begin position="177"/>
        <end position="201"/>
    </location>
</feature>
<name>A0ABY5DSQ7_9ACTN</name>
<feature type="transmembrane region" description="Helical" evidence="9">
    <location>
        <begin position="353"/>
        <end position="371"/>
    </location>
</feature>
<dbReference type="Pfam" id="PF09594">
    <property type="entry name" value="GT87"/>
    <property type="match status" value="1"/>
</dbReference>
<comment type="similarity">
    <text evidence="7">Belongs to the glycosyltransferase 87 family.</text>
</comment>
<gene>
    <name evidence="10" type="ORF">NBH00_02355</name>
</gene>
<keyword evidence="3" id="KW-0808">Transferase</keyword>
<keyword evidence="5 9" id="KW-1133">Transmembrane helix</keyword>
<reference evidence="10 11" key="1">
    <citation type="submission" date="2022-06" db="EMBL/GenBank/DDBJ databases">
        <title>Paraconexibacter antarcticus.</title>
        <authorList>
            <person name="Kim C.S."/>
        </authorList>
    </citation>
    <scope>NUCLEOTIDE SEQUENCE [LARGE SCALE GENOMIC DNA]</scope>
    <source>
        <strain evidence="10 11">02-257</strain>
    </source>
</reference>
<evidence type="ECO:0000313" key="11">
    <source>
        <dbReference type="Proteomes" id="UP001056035"/>
    </source>
</evidence>